<evidence type="ECO:0000256" key="1">
    <source>
        <dbReference type="ARBA" id="ARBA00001932"/>
    </source>
</evidence>
<feature type="region of interest" description="Disordered" evidence="7">
    <location>
        <begin position="479"/>
        <end position="536"/>
    </location>
</feature>
<gene>
    <name evidence="9" type="ORF">EYS42_14300</name>
</gene>
<evidence type="ECO:0000256" key="5">
    <source>
        <dbReference type="PIRSR" id="PIRSR602081-1"/>
    </source>
</evidence>
<dbReference type="GO" id="GO:0006950">
    <property type="term" value="P:response to stress"/>
    <property type="evidence" value="ECO:0007669"/>
    <property type="project" value="UniProtKB-ARBA"/>
</dbReference>
<dbReference type="PRINTS" id="PR00147">
    <property type="entry name" value="DNAPHOTLYASE"/>
</dbReference>
<feature type="binding site" evidence="5">
    <location>
        <position position="214"/>
    </location>
    <ligand>
        <name>FAD</name>
        <dbReference type="ChEBI" id="CHEBI:57692"/>
    </ligand>
</feature>
<dbReference type="Gene3D" id="1.25.40.80">
    <property type="match status" value="1"/>
</dbReference>
<dbReference type="InterPro" id="IPR036155">
    <property type="entry name" value="Crypto/Photolyase_N_sf"/>
</dbReference>
<dbReference type="GO" id="GO:0071949">
    <property type="term" value="F:FAD binding"/>
    <property type="evidence" value="ECO:0007669"/>
    <property type="project" value="TreeGrafter"/>
</dbReference>
<dbReference type="GO" id="GO:0003677">
    <property type="term" value="F:DNA binding"/>
    <property type="evidence" value="ECO:0007669"/>
    <property type="project" value="TreeGrafter"/>
</dbReference>
<comment type="cofactor">
    <cofactor evidence="5">
        <name>FAD</name>
        <dbReference type="ChEBI" id="CHEBI:57692"/>
    </cofactor>
    <text evidence="5">Binds 1 FAD per subunit.</text>
</comment>
<sequence length="536" mass="60894">MWQVVWFKRDLRWTDHLPLLQATRQGPVLLLWCHEPERWQQPDAAAQHLGFARECLNEVQAWAQASGGTLHTWPGTIEEALRRVLDETGAFVLHSHEETGNDWTFQRDRRVATWCRAHGVPWHEAPQHGVVRGLRDRDRWADRWLRHTSPEPWPTPQAIEWAGCSSLPAWNAAPPPDSAGQGPDAVDKRGRQRGGRSRAERALHSFLGGRGRLYRQAMSSPLTAPLACSRLSPHLAWGSVSVRECVHAVWQARAEVLALPEPHRDPVWLKSLQSFESRLHWHCHFIQKLESQPGIEFHNVHPGFDGLRNEGALTADEHARLQAWCEGRTGWPMVDACMRQLRTTGWLNFRMRAMLMSVATHLLWLHWREPALHLARQFLDYEPGIHYPQAQMQSGVTGINTVRVYNPIKQGQEHDPQGQYIRRWVPELAHLPDADLHTPWLASPWVLDEAGVVLGQTYPLPLVDLSDAARRARDTLHERKQVPQVRATSAKVYAKHGSRNPNREGGRVRKAHSGRGRVVSAGDDDGGGPQQLSLLD</sequence>
<evidence type="ECO:0000256" key="2">
    <source>
        <dbReference type="ARBA" id="ARBA00022630"/>
    </source>
</evidence>
<dbReference type="PANTHER" id="PTHR11455:SF9">
    <property type="entry name" value="CRYPTOCHROME CIRCADIAN CLOCK 5 ISOFORM X1"/>
    <property type="match status" value="1"/>
</dbReference>
<feature type="region of interest" description="Disordered" evidence="7">
    <location>
        <begin position="170"/>
        <end position="201"/>
    </location>
</feature>
<evidence type="ECO:0000313" key="10">
    <source>
        <dbReference type="Proteomes" id="UP000292120"/>
    </source>
</evidence>
<dbReference type="Gene3D" id="1.10.579.10">
    <property type="entry name" value="DNA Cyclobutane Dipyrimidine Photolyase, subunit A, domain 3"/>
    <property type="match status" value="1"/>
</dbReference>
<keyword evidence="10" id="KW-1185">Reference proteome</keyword>
<dbReference type="SUPFAM" id="SSF52425">
    <property type="entry name" value="Cryptochrome/photolyase, N-terminal domain"/>
    <property type="match status" value="1"/>
</dbReference>
<dbReference type="InterPro" id="IPR005101">
    <property type="entry name" value="Cryptochr/Photolyase_FAD-bd"/>
</dbReference>
<dbReference type="InterPro" id="IPR014729">
    <property type="entry name" value="Rossmann-like_a/b/a_fold"/>
</dbReference>
<dbReference type="OrthoDB" id="9772484at2"/>
<proteinExistence type="inferred from homology"/>
<dbReference type="Proteomes" id="UP000292120">
    <property type="component" value="Unassembled WGS sequence"/>
</dbReference>
<dbReference type="Gene3D" id="3.40.50.620">
    <property type="entry name" value="HUPs"/>
    <property type="match status" value="1"/>
</dbReference>
<dbReference type="Pfam" id="PF03441">
    <property type="entry name" value="FAD_binding_7"/>
    <property type="match status" value="1"/>
</dbReference>
<dbReference type="EMBL" id="SIXI01000006">
    <property type="protein sequence ID" value="TBO28781.1"/>
    <property type="molecule type" value="Genomic_DNA"/>
</dbReference>
<dbReference type="RefSeq" id="WP_130968872.1">
    <property type="nucleotide sequence ID" value="NZ_SIXI01000006.1"/>
</dbReference>
<dbReference type="PROSITE" id="PS51645">
    <property type="entry name" value="PHR_CRY_ALPHA_BETA"/>
    <property type="match status" value="1"/>
</dbReference>
<dbReference type="PROSITE" id="PS00394">
    <property type="entry name" value="DNA_PHOTOLYASES_1_1"/>
    <property type="match status" value="1"/>
</dbReference>
<dbReference type="SUPFAM" id="SSF48173">
    <property type="entry name" value="Cryptochrome/photolyase FAD-binding domain"/>
    <property type="match status" value="1"/>
</dbReference>
<dbReference type="PANTHER" id="PTHR11455">
    <property type="entry name" value="CRYPTOCHROME"/>
    <property type="match status" value="1"/>
</dbReference>
<organism evidence="9 10">
    <name type="scientific">Aquabacterium lacunae</name>
    <dbReference type="NCBI Taxonomy" id="2528630"/>
    <lineage>
        <taxon>Bacteria</taxon>
        <taxon>Pseudomonadati</taxon>
        <taxon>Pseudomonadota</taxon>
        <taxon>Betaproteobacteria</taxon>
        <taxon>Burkholderiales</taxon>
        <taxon>Aquabacterium</taxon>
    </lineage>
</organism>
<reference evidence="9 10" key="1">
    <citation type="submission" date="2019-02" db="EMBL/GenBank/DDBJ databases">
        <title>Aquabacterium sp. strain KMB7.</title>
        <authorList>
            <person name="Chen W.-M."/>
        </authorList>
    </citation>
    <scope>NUCLEOTIDE SEQUENCE [LARGE SCALE GENOMIC DNA]</scope>
    <source>
        <strain evidence="9 10">KMB7</strain>
    </source>
</reference>
<comment type="cofactor">
    <cofactor evidence="1">
        <name>(6R)-5,10-methylene-5,6,7,8-tetrahydrofolate</name>
        <dbReference type="ChEBI" id="CHEBI:15636"/>
    </cofactor>
</comment>
<comment type="similarity">
    <text evidence="6">Belongs to the DNA photolyase family.</text>
</comment>
<dbReference type="GO" id="GO:0006139">
    <property type="term" value="P:nucleobase-containing compound metabolic process"/>
    <property type="evidence" value="ECO:0007669"/>
    <property type="project" value="UniProtKB-ARBA"/>
</dbReference>
<evidence type="ECO:0000313" key="9">
    <source>
        <dbReference type="EMBL" id="TBO28781.1"/>
    </source>
</evidence>
<keyword evidence="2 5" id="KW-0285">Flavoprotein</keyword>
<dbReference type="InterPro" id="IPR036134">
    <property type="entry name" value="Crypto/Photolyase_FAD-like_sf"/>
</dbReference>
<dbReference type="GO" id="GO:0003904">
    <property type="term" value="F:deoxyribodipyrimidine photo-lyase activity"/>
    <property type="evidence" value="ECO:0007669"/>
    <property type="project" value="TreeGrafter"/>
</dbReference>
<dbReference type="InterPro" id="IPR018394">
    <property type="entry name" value="DNA_photolyase_1_CS_C"/>
</dbReference>
<evidence type="ECO:0000256" key="3">
    <source>
        <dbReference type="ARBA" id="ARBA00022827"/>
    </source>
</evidence>
<feature type="binding site" evidence="5">
    <location>
        <position position="275"/>
    </location>
    <ligand>
        <name>FAD</name>
        <dbReference type="ChEBI" id="CHEBI:57692"/>
    </ligand>
</feature>
<keyword evidence="9" id="KW-0456">Lyase</keyword>
<keyword evidence="3 5" id="KW-0274">FAD</keyword>
<dbReference type="Pfam" id="PF00875">
    <property type="entry name" value="DNA_photolyase"/>
    <property type="match status" value="1"/>
</dbReference>
<comment type="caution">
    <text evidence="9">The sequence shown here is derived from an EMBL/GenBank/DDBJ whole genome shotgun (WGS) entry which is preliminary data.</text>
</comment>
<accession>A0A4Q9GVQ9</accession>
<feature type="domain" description="Photolyase/cryptochrome alpha/beta" evidence="8">
    <location>
        <begin position="1"/>
        <end position="130"/>
    </location>
</feature>
<name>A0A4Q9GVQ9_9BURK</name>
<keyword evidence="4 6" id="KW-0157">Chromophore</keyword>
<dbReference type="GO" id="GO:0009416">
    <property type="term" value="P:response to light stimulus"/>
    <property type="evidence" value="ECO:0007669"/>
    <property type="project" value="TreeGrafter"/>
</dbReference>
<evidence type="ECO:0000256" key="7">
    <source>
        <dbReference type="SAM" id="MobiDB-lite"/>
    </source>
</evidence>
<evidence type="ECO:0000256" key="6">
    <source>
        <dbReference type="RuleBase" id="RU004182"/>
    </source>
</evidence>
<evidence type="ECO:0000256" key="4">
    <source>
        <dbReference type="ARBA" id="ARBA00022991"/>
    </source>
</evidence>
<dbReference type="InterPro" id="IPR006050">
    <property type="entry name" value="DNA_photolyase_N"/>
</dbReference>
<protein>
    <submittedName>
        <fullName evidence="9">Deoxyribodipyrimidine photo-lyase/cryptochrome family protein</fullName>
    </submittedName>
</protein>
<dbReference type="InterPro" id="IPR002081">
    <property type="entry name" value="Cryptochrome/DNA_photolyase_1"/>
</dbReference>
<evidence type="ECO:0000259" key="8">
    <source>
        <dbReference type="PROSITE" id="PS51645"/>
    </source>
</evidence>
<dbReference type="AlphaFoldDB" id="A0A4Q9GVQ9"/>